<keyword evidence="1" id="KW-0812">Transmembrane</keyword>
<feature type="domain" description="DUF7755" evidence="2">
    <location>
        <begin position="106"/>
        <end position="252"/>
    </location>
</feature>
<dbReference type="OrthoDB" id="2018869at2759"/>
<dbReference type="eggNOG" id="ENOG502QU7R">
    <property type="taxonomic scope" value="Eukaryota"/>
</dbReference>
<dbReference type="PANTHER" id="PTHR36330:SF2">
    <property type="entry name" value="LIPASE_LIPOOXYGENASE, PLAT_LH2 FAMILY PROTEIN"/>
    <property type="match status" value="1"/>
</dbReference>
<organism evidence="3 4">
    <name type="scientific">Cucumis sativus</name>
    <name type="common">Cucumber</name>
    <dbReference type="NCBI Taxonomy" id="3659"/>
    <lineage>
        <taxon>Eukaryota</taxon>
        <taxon>Viridiplantae</taxon>
        <taxon>Streptophyta</taxon>
        <taxon>Embryophyta</taxon>
        <taxon>Tracheophyta</taxon>
        <taxon>Spermatophyta</taxon>
        <taxon>Magnoliopsida</taxon>
        <taxon>eudicotyledons</taxon>
        <taxon>Gunneridae</taxon>
        <taxon>Pentapetalae</taxon>
        <taxon>rosids</taxon>
        <taxon>fabids</taxon>
        <taxon>Cucurbitales</taxon>
        <taxon>Cucurbitaceae</taxon>
        <taxon>Benincaseae</taxon>
        <taxon>Cucumis</taxon>
    </lineage>
</organism>
<dbReference type="EMBL" id="CM002922">
    <property type="protein sequence ID" value="KGN66597.1"/>
    <property type="molecule type" value="Genomic_DNA"/>
</dbReference>
<protein>
    <recommendedName>
        <fullName evidence="2">DUF7755 domain-containing protein</fullName>
    </recommendedName>
</protein>
<feature type="transmembrane region" description="Helical" evidence="1">
    <location>
        <begin position="361"/>
        <end position="379"/>
    </location>
</feature>
<dbReference type="Gene3D" id="2.60.60.20">
    <property type="entry name" value="PLAT/LH2 domain"/>
    <property type="match status" value="1"/>
</dbReference>
<reference evidence="3 4" key="1">
    <citation type="journal article" date="2009" name="Nat. Genet.">
        <title>The genome of the cucumber, Cucumis sativus L.</title>
        <authorList>
            <person name="Huang S."/>
            <person name="Li R."/>
            <person name="Zhang Z."/>
            <person name="Li L."/>
            <person name="Gu X."/>
            <person name="Fan W."/>
            <person name="Lucas W.J."/>
            <person name="Wang X."/>
            <person name="Xie B."/>
            <person name="Ni P."/>
            <person name="Ren Y."/>
            <person name="Zhu H."/>
            <person name="Li J."/>
            <person name="Lin K."/>
            <person name="Jin W."/>
            <person name="Fei Z."/>
            <person name="Li G."/>
            <person name="Staub J."/>
            <person name="Kilian A."/>
            <person name="van der Vossen E.A."/>
            <person name="Wu Y."/>
            <person name="Guo J."/>
            <person name="He J."/>
            <person name="Jia Z."/>
            <person name="Ren Y."/>
            <person name="Tian G."/>
            <person name="Lu Y."/>
            <person name="Ruan J."/>
            <person name="Qian W."/>
            <person name="Wang M."/>
            <person name="Huang Q."/>
            <person name="Li B."/>
            <person name="Xuan Z."/>
            <person name="Cao J."/>
            <person name="Asan"/>
            <person name="Wu Z."/>
            <person name="Zhang J."/>
            <person name="Cai Q."/>
            <person name="Bai Y."/>
            <person name="Zhao B."/>
            <person name="Han Y."/>
            <person name="Li Y."/>
            <person name="Li X."/>
            <person name="Wang S."/>
            <person name="Shi Q."/>
            <person name="Liu S."/>
            <person name="Cho W.K."/>
            <person name="Kim J.Y."/>
            <person name="Xu Y."/>
            <person name="Heller-Uszynska K."/>
            <person name="Miao H."/>
            <person name="Cheng Z."/>
            <person name="Zhang S."/>
            <person name="Wu J."/>
            <person name="Yang Y."/>
            <person name="Kang H."/>
            <person name="Li M."/>
            <person name="Liang H."/>
            <person name="Ren X."/>
            <person name="Shi Z."/>
            <person name="Wen M."/>
            <person name="Jian M."/>
            <person name="Yang H."/>
            <person name="Zhang G."/>
            <person name="Yang Z."/>
            <person name="Chen R."/>
            <person name="Liu S."/>
            <person name="Li J."/>
            <person name="Ma L."/>
            <person name="Liu H."/>
            <person name="Zhou Y."/>
            <person name="Zhao J."/>
            <person name="Fang X."/>
            <person name="Li G."/>
            <person name="Fang L."/>
            <person name="Li Y."/>
            <person name="Liu D."/>
            <person name="Zheng H."/>
            <person name="Zhang Y."/>
            <person name="Qin N."/>
            <person name="Li Z."/>
            <person name="Yang G."/>
            <person name="Yang S."/>
            <person name="Bolund L."/>
            <person name="Kristiansen K."/>
            <person name="Zheng H."/>
            <person name="Li S."/>
            <person name="Zhang X."/>
            <person name="Yang H."/>
            <person name="Wang J."/>
            <person name="Sun R."/>
            <person name="Zhang B."/>
            <person name="Jiang S."/>
            <person name="Wang J."/>
            <person name="Du Y."/>
            <person name="Li S."/>
        </authorList>
    </citation>
    <scope>NUCLEOTIDE SEQUENCE [LARGE SCALE GENOMIC DNA]</scope>
    <source>
        <strain evidence="4">cv. 9930</strain>
    </source>
</reference>
<name>A0A0A0M0E0_CUCSA</name>
<reference evidence="3 4" key="3">
    <citation type="journal article" date="2010" name="BMC Genomics">
        <title>Transcriptome sequencing and comparative analysis of cucumber flowers with different sex types.</title>
        <authorList>
            <person name="Guo S."/>
            <person name="Zheng Y."/>
            <person name="Joung J.G."/>
            <person name="Liu S."/>
            <person name="Zhang Z."/>
            <person name="Crasta O.R."/>
            <person name="Sobral B.W."/>
            <person name="Xu Y."/>
            <person name="Huang S."/>
            <person name="Fei Z."/>
        </authorList>
    </citation>
    <scope>NUCLEOTIDE SEQUENCE [LARGE SCALE GENOMIC DNA]</scope>
    <source>
        <strain evidence="4">cv. 9930</strain>
    </source>
</reference>
<dbReference type="InterPro" id="IPR056657">
    <property type="entry name" value="DUF7755"/>
</dbReference>
<feature type="transmembrane region" description="Helical" evidence="1">
    <location>
        <begin position="316"/>
        <end position="333"/>
    </location>
</feature>
<reference evidence="3 4" key="2">
    <citation type="journal article" date="2009" name="PLoS ONE">
        <title>An integrated genetic and cytogenetic map of the cucumber genome.</title>
        <authorList>
            <person name="Ren Y."/>
            <person name="Zhang Z."/>
            <person name="Liu J."/>
            <person name="Staub J.E."/>
            <person name="Han Y."/>
            <person name="Cheng Z."/>
            <person name="Li X."/>
            <person name="Lu J."/>
            <person name="Miao H."/>
            <person name="Kang H."/>
            <person name="Xie B."/>
            <person name="Gu X."/>
            <person name="Wang X."/>
            <person name="Du Y."/>
            <person name="Jin W."/>
            <person name="Huang S."/>
        </authorList>
    </citation>
    <scope>NUCLEOTIDE SEQUENCE [LARGE SCALE GENOMIC DNA]</scope>
    <source>
        <strain evidence="4">cv. 9930</strain>
    </source>
</reference>
<gene>
    <name evidence="3" type="ORF">Csa_1G637950</name>
</gene>
<dbReference type="Gramene" id="KGN66597">
    <property type="protein sequence ID" value="KGN66597"/>
    <property type="gene ID" value="Csa_1G637950"/>
</dbReference>
<dbReference type="KEGG" id="csv:101221615"/>
<evidence type="ECO:0000256" key="1">
    <source>
        <dbReference type="SAM" id="Phobius"/>
    </source>
</evidence>
<feature type="transmembrane region" description="Helical" evidence="1">
    <location>
        <begin position="391"/>
        <end position="410"/>
    </location>
</feature>
<proteinExistence type="predicted"/>
<dbReference type="Pfam" id="PF24938">
    <property type="entry name" value="DUF7755"/>
    <property type="match status" value="1"/>
</dbReference>
<evidence type="ECO:0000259" key="2">
    <source>
        <dbReference type="Pfam" id="PF24938"/>
    </source>
</evidence>
<dbReference type="PANTHER" id="PTHR36330">
    <property type="entry name" value="LIPASE/LIPOOXYGENASE, PLAT/LH2 FAMILY PROTEIN"/>
    <property type="match status" value="1"/>
</dbReference>
<reference evidence="3 4" key="4">
    <citation type="journal article" date="2011" name="BMC Genomics">
        <title>RNA-Seq improves annotation of protein-coding genes in the cucumber genome.</title>
        <authorList>
            <person name="Li Z."/>
            <person name="Zhang Z."/>
            <person name="Yan P."/>
            <person name="Huang S."/>
            <person name="Fei Z."/>
            <person name="Lin K."/>
        </authorList>
    </citation>
    <scope>NUCLEOTIDE SEQUENCE [LARGE SCALE GENOMIC DNA]</scope>
    <source>
        <strain evidence="4">cv. 9930</strain>
    </source>
</reference>
<keyword evidence="1" id="KW-0472">Membrane</keyword>
<accession>A0A0A0M0E0</accession>
<dbReference type="OMA" id="FLTCKIA"/>
<evidence type="ECO:0000313" key="4">
    <source>
        <dbReference type="Proteomes" id="UP000029981"/>
    </source>
</evidence>
<dbReference type="Proteomes" id="UP000029981">
    <property type="component" value="Chromosome 1"/>
</dbReference>
<evidence type="ECO:0000313" key="3">
    <source>
        <dbReference type="EMBL" id="KGN66597.1"/>
    </source>
</evidence>
<keyword evidence="1" id="KW-1133">Transmembrane helix</keyword>
<dbReference type="AlphaFoldDB" id="A0A0A0M0E0"/>
<sequence length="421" mass="46044">MDCATPMLLLCAGVVDMDALSPKHLIFATQKSLNSKRKSLNSILSRSICSRYPISRSRIQAKRANFQDFQDYAKPSHLIQTSELEVCTKASIEKILSSLKENESQALFKVDISTSKLYGSSLSDMNAGVLLCLIDEKGNSILQRISTSSVTDLGHSKENDILIGPEILLFQRGSFDEFVFKGPKLGRLEAVWLSVDSGQWRVGSLSLYVISQLKYEGEELQYMGLKFEFPAEDILLGEGSDKSMVELRPCLVSEVPEIEPFSFLTKNSNVATIDSISNEESMKEYAELKLSLLAYDALLILAGSSVSFFLDGEDAGLAFLAGGVLGFLYLLLLQRSVDELPAPTPNSETSGNEDRRYKGSLSVLALAIGFSIFIVKLNLGASTMMLSPKEVVIGMLGFLACKVAVVLGAVKPMALDRKVNE</sequence>
<dbReference type="STRING" id="3659.A0A0A0M0E0"/>
<keyword evidence="4" id="KW-1185">Reference proteome</keyword>